<feature type="transmembrane region" description="Helical" evidence="8">
    <location>
        <begin position="140"/>
        <end position="158"/>
    </location>
</feature>
<dbReference type="PANTHER" id="PTHR10743:SF0">
    <property type="entry name" value="PROTEIN RER1"/>
    <property type="match status" value="1"/>
</dbReference>
<dbReference type="AlphaFoldDB" id="A0A1Y2FP30"/>
<comment type="caution">
    <text evidence="9">The sequence shown here is derived from an EMBL/GenBank/DDBJ whole genome shotgun (WGS) entry which is preliminary data.</text>
</comment>
<dbReference type="GO" id="GO:0005783">
    <property type="term" value="C:endoplasmic reticulum"/>
    <property type="evidence" value="ECO:0007669"/>
    <property type="project" value="GOC"/>
</dbReference>
<evidence type="ECO:0000256" key="2">
    <source>
        <dbReference type="ARBA" id="ARBA00006070"/>
    </source>
</evidence>
<evidence type="ECO:0000256" key="6">
    <source>
        <dbReference type="PIRNR" id="PIRNR016013"/>
    </source>
</evidence>
<dbReference type="Pfam" id="PF03248">
    <property type="entry name" value="Rer1"/>
    <property type="match status" value="1"/>
</dbReference>
<feature type="transmembrane region" description="Helical" evidence="8">
    <location>
        <begin position="164"/>
        <end position="181"/>
    </location>
</feature>
<dbReference type="PANTHER" id="PTHR10743">
    <property type="entry name" value="PROTEIN RER1"/>
    <property type="match status" value="1"/>
</dbReference>
<evidence type="ECO:0000256" key="7">
    <source>
        <dbReference type="SAM" id="MobiDB-lite"/>
    </source>
</evidence>
<sequence>MDVPEPQGMGAGFEAVKQYNRRFQVMLDRTTPHTLRRWGATAGLFVLFFIRILWAQAYYIVCYALGIYLLNLFLAFLQPKFDPSLAADLAEAEVEEGAPGLPTSMPSSSSPGPGGGPSNYGEMQDGEFRPFIRRLPEFKFWYAATKAIVLSTVATAFPFFDIPVFWPILLVYFIVLFVITMRRQIGHMRKYKYLPFDIGRKSTYGNGGGLGGLGTGSSANR</sequence>
<dbReference type="InterPro" id="IPR004932">
    <property type="entry name" value="Rer1"/>
</dbReference>
<keyword evidence="10" id="KW-1185">Reference proteome</keyword>
<name>A0A1Y2FP30_9BASI</name>
<proteinExistence type="inferred from homology"/>
<dbReference type="InParanoid" id="A0A1Y2FP30"/>
<evidence type="ECO:0000313" key="10">
    <source>
        <dbReference type="Proteomes" id="UP000193467"/>
    </source>
</evidence>
<dbReference type="OrthoDB" id="448250at2759"/>
<dbReference type="Proteomes" id="UP000193467">
    <property type="component" value="Unassembled WGS sequence"/>
</dbReference>
<accession>A0A1Y2FP30</accession>
<evidence type="ECO:0000256" key="3">
    <source>
        <dbReference type="ARBA" id="ARBA00022692"/>
    </source>
</evidence>
<evidence type="ECO:0000256" key="4">
    <source>
        <dbReference type="ARBA" id="ARBA00022989"/>
    </source>
</evidence>
<dbReference type="GO" id="GO:0006890">
    <property type="term" value="P:retrograde vesicle-mediated transport, Golgi to endoplasmic reticulum"/>
    <property type="evidence" value="ECO:0007669"/>
    <property type="project" value="TreeGrafter"/>
</dbReference>
<keyword evidence="4 8" id="KW-1133">Transmembrane helix</keyword>
<dbReference type="STRING" id="106004.A0A1Y2FP30"/>
<keyword evidence="3 8" id="KW-0812">Transmembrane</keyword>
<evidence type="ECO:0000313" key="9">
    <source>
        <dbReference type="EMBL" id="ORY85357.1"/>
    </source>
</evidence>
<evidence type="ECO:0000256" key="8">
    <source>
        <dbReference type="SAM" id="Phobius"/>
    </source>
</evidence>
<organism evidence="9 10">
    <name type="scientific">Leucosporidium creatinivorum</name>
    <dbReference type="NCBI Taxonomy" id="106004"/>
    <lineage>
        <taxon>Eukaryota</taxon>
        <taxon>Fungi</taxon>
        <taxon>Dikarya</taxon>
        <taxon>Basidiomycota</taxon>
        <taxon>Pucciniomycotina</taxon>
        <taxon>Microbotryomycetes</taxon>
        <taxon>Leucosporidiales</taxon>
        <taxon>Leucosporidium</taxon>
    </lineage>
</organism>
<comment type="similarity">
    <text evidence="2 6">Belongs to the RER1 family.</text>
</comment>
<gene>
    <name evidence="9" type="ORF">BCR35DRAFT_302831</name>
</gene>
<dbReference type="GO" id="GO:0000139">
    <property type="term" value="C:Golgi membrane"/>
    <property type="evidence" value="ECO:0007669"/>
    <property type="project" value="TreeGrafter"/>
</dbReference>
<dbReference type="PIRSF" id="PIRSF016013">
    <property type="entry name" value="AtER_Rer1p"/>
    <property type="match status" value="1"/>
</dbReference>
<dbReference type="GO" id="GO:0006621">
    <property type="term" value="P:protein retention in ER lumen"/>
    <property type="evidence" value="ECO:0007669"/>
    <property type="project" value="TreeGrafter"/>
</dbReference>
<feature type="region of interest" description="Disordered" evidence="7">
    <location>
        <begin position="97"/>
        <end position="119"/>
    </location>
</feature>
<evidence type="ECO:0000256" key="1">
    <source>
        <dbReference type="ARBA" id="ARBA00004141"/>
    </source>
</evidence>
<dbReference type="FunCoup" id="A0A1Y2FP30">
    <property type="interactions" value="481"/>
</dbReference>
<comment type="function">
    <text evidence="6">Involved in the retrieval of endoplasmic reticulum membrane proteins from the early Golgi compartment.</text>
</comment>
<feature type="compositionally biased region" description="Low complexity" evidence="7">
    <location>
        <begin position="97"/>
        <end position="111"/>
    </location>
</feature>
<protein>
    <recommendedName>
        <fullName evidence="6">Protein RER1</fullName>
    </recommendedName>
</protein>
<reference evidence="9 10" key="1">
    <citation type="submission" date="2016-07" db="EMBL/GenBank/DDBJ databases">
        <title>Pervasive Adenine N6-methylation of Active Genes in Fungi.</title>
        <authorList>
            <consortium name="DOE Joint Genome Institute"/>
            <person name="Mondo S.J."/>
            <person name="Dannebaum R.O."/>
            <person name="Kuo R.C."/>
            <person name="Labutti K."/>
            <person name="Haridas S."/>
            <person name="Kuo A."/>
            <person name="Salamov A."/>
            <person name="Ahrendt S.R."/>
            <person name="Lipzen A."/>
            <person name="Sullivan W."/>
            <person name="Andreopoulos W.B."/>
            <person name="Clum A."/>
            <person name="Lindquist E."/>
            <person name="Daum C."/>
            <person name="Ramamoorthy G.K."/>
            <person name="Gryganskyi A."/>
            <person name="Culley D."/>
            <person name="Magnuson J.K."/>
            <person name="James T.Y."/>
            <person name="O'Malley M.A."/>
            <person name="Stajich J.E."/>
            <person name="Spatafora J.W."/>
            <person name="Visel A."/>
            <person name="Grigoriev I.V."/>
        </authorList>
    </citation>
    <scope>NUCLEOTIDE SEQUENCE [LARGE SCALE GENOMIC DNA]</scope>
    <source>
        <strain evidence="9 10">62-1032</strain>
    </source>
</reference>
<evidence type="ECO:0000256" key="5">
    <source>
        <dbReference type="ARBA" id="ARBA00023136"/>
    </source>
</evidence>
<keyword evidence="5 6" id="KW-0472">Membrane</keyword>
<comment type="subcellular location">
    <subcellularLocation>
        <location evidence="1">Membrane</location>
        <topology evidence="1">Multi-pass membrane protein</topology>
    </subcellularLocation>
</comment>
<dbReference type="EMBL" id="MCGR01000016">
    <property type="protein sequence ID" value="ORY85357.1"/>
    <property type="molecule type" value="Genomic_DNA"/>
</dbReference>
<feature type="transmembrane region" description="Helical" evidence="8">
    <location>
        <begin position="58"/>
        <end position="77"/>
    </location>
</feature>